<feature type="binding site" evidence="6">
    <location>
        <position position="112"/>
    </location>
    <ligand>
        <name>S-adenosyl-L-methionine</name>
        <dbReference type="ChEBI" id="CHEBI:59789"/>
    </ligand>
</feature>
<dbReference type="NCBIfam" id="TIGR00138">
    <property type="entry name" value="rsmG_gidB"/>
    <property type="match status" value="1"/>
</dbReference>
<feature type="binding site" evidence="6">
    <location>
        <position position="173"/>
    </location>
    <ligand>
        <name>S-adenosyl-L-methionine</name>
        <dbReference type="ChEBI" id="CHEBI:59789"/>
    </ligand>
</feature>
<evidence type="ECO:0000313" key="7">
    <source>
        <dbReference type="EMBL" id="MPV86603.1"/>
    </source>
</evidence>
<keyword evidence="1 6" id="KW-0963">Cytoplasm</keyword>
<dbReference type="GO" id="GO:0005829">
    <property type="term" value="C:cytosol"/>
    <property type="evidence" value="ECO:0007669"/>
    <property type="project" value="TreeGrafter"/>
</dbReference>
<evidence type="ECO:0000256" key="5">
    <source>
        <dbReference type="ARBA" id="ARBA00022691"/>
    </source>
</evidence>
<comment type="function">
    <text evidence="6">Specifically methylates the N7 position of guanine in position 527 of 16S rRNA.</text>
</comment>
<evidence type="ECO:0000256" key="3">
    <source>
        <dbReference type="ARBA" id="ARBA00022603"/>
    </source>
</evidence>
<dbReference type="EMBL" id="WHNW01000009">
    <property type="protein sequence ID" value="MPV86603.1"/>
    <property type="molecule type" value="Genomic_DNA"/>
</dbReference>
<keyword evidence="5 6" id="KW-0949">S-adenosyl-L-methionine</keyword>
<evidence type="ECO:0000256" key="6">
    <source>
        <dbReference type="HAMAP-Rule" id="MF_00074"/>
    </source>
</evidence>
<dbReference type="SUPFAM" id="SSF53335">
    <property type="entry name" value="S-adenosyl-L-methionine-dependent methyltransferases"/>
    <property type="match status" value="1"/>
</dbReference>
<evidence type="ECO:0000256" key="1">
    <source>
        <dbReference type="ARBA" id="ARBA00022490"/>
    </source>
</evidence>
<keyword evidence="8" id="KW-1185">Reference proteome</keyword>
<evidence type="ECO:0000256" key="4">
    <source>
        <dbReference type="ARBA" id="ARBA00022679"/>
    </source>
</evidence>
<keyword evidence="2 6" id="KW-0698">rRNA processing</keyword>
<dbReference type="AlphaFoldDB" id="A0A6N7EXD3"/>
<gene>
    <name evidence="6 7" type="primary">rsmG</name>
    <name evidence="7" type="ORF">GCU85_07680</name>
</gene>
<reference evidence="7 8" key="1">
    <citation type="submission" date="2019-10" db="EMBL/GenBank/DDBJ databases">
        <title>Cardiobacteriales fam. a chemoheterotrophic member of the order Cardiobacteriales, and proposal of Cardiobacteriales fam. nov.</title>
        <authorList>
            <person name="Wang C."/>
        </authorList>
    </citation>
    <scope>NUCLEOTIDE SEQUENCE [LARGE SCALE GENOMIC DNA]</scope>
    <source>
        <strain evidence="7 8">ML27</strain>
    </source>
</reference>
<name>A0A6N7EXD3_9GAMM</name>
<dbReference type="HAMAP" id="MF_00074">
    <property type="entry name" value="16SrRNA_methyltr_G"/>
    <property type="match status" value="1"/>
</dbReference>
<accession>A0A6N7EXD3</accession>
<comment type="caution">
    <text evidence="6">Lacks conserved residue(s) required for the propagation of feature annotation.</text>
</comment>
<dbReference type="PANTHER" id="PTHR31760">
    <property type="entry name" value="S-ADENOSYL-L-METHIONINE-DEPENDENT METHYLTRANSFERASES SUPERFAMILY PROTEIN"/>
    <property type="match status" value="1"/>
</dbReference>
<proteinExistence type="inferred from homology"/>
<dbReference type="GO" id="GO:0070043">
    <property type="term" value="F:rRNA (guanine-N7-)-methyltransferase activity"/>
    <property type="evidence" value="ECO:0007669"/>
    <property type="project" value="UniProtKB-UniRule"/>
</dbReference>
<dbReference type="RefSeq" id="WP_152810600.1">
    <property type="nucleotide sequence ID" value="NZ_WHNW01000009.1"/>
</dbReference>
<dbReference type="InterPro" id="IPR003682">
    <property type="entry name" value="rRNA_ssu_MeTfrase_G"/>
</dbReference>
<feature type="binding site" evidence="6">
    <location>
        <begin position="158"/>
        <end position="159"/>
    </location>
    <ligand>
        <name>S-adenosyl-L-methionine</name>
        <dbReference type="ChEBI" id="CHEBI:59789"/>
    </ligand>
</feature>
<dbReference type="Gene3D" id="3.40.50.150">
    <property type="entry name" value="Vaccinia Virus protein VP39"/>
    <property type="match status" value="1"/>
</dbReference>
<dbReference type="FunCoup" id="A0A6N7EXD3">
    <property type="interactions" value="443"/>
</dbReference>
<keyword evidence="3 6" id="KW-0489">Methyltransferase</keyword>
<feature type="binding site" evidence="6">
    <location>
        <position position="107"/>
    </location>
    <ligand>
        <name>S-adenosyl-L-methionine</name>
        <dbReference type="ChEBI" id="CHEBI:59789"/>
    </ligand>
</feature>
<organism evidence="7 8">
    <name type="scientific">Ostreibacterium oceani</name>
    <dbReference type="NCBI Taxonomy" id="2654998"/>
    <lineage>
        <taxon>Bacteria</taxon>
        <taxon>Pseudomonadati</taxon>
        <taxon>Pseudomonadota</taxon>
        <taxon>Gammaproteobacteria</taxon>
        <taxon>Cardiobacteriales</taxon>
        <taxon>Ostreibacteriaceae</taxon>
        <taxon>Ostreibacterium</taxon>
    </lineage>
</organism>
<keyword evidence="4 6" id="KW-0808">Transferase</keyword>
<dbReference type="Pfam" id="PF02527">
    <property type="entry name" value="GidB"/>
    <property type="match status" value="1"/>
</dbReference>
<dbReference type="EC" id="2.1.1.170" evidence="6"/>
<dbReference type="PANTHER" id="PTHR31760:SF0">
    <property type="entry name" value="S-ADENOSYL-L-METHIONINE-DEPENDENT METHYLTRANSFERASES SUPERFAMILY PROTEIN"/>
    <property type="match status" value="1"/>
</dbReference>
<comment type="caution">
    <text evidence="7">The sequence shown here is derived from an EMBL/GenBank/DDBJ whole genome shotgun (WGS) entry which is preliminary data.</text>
</comment>
<comment type="subcellular location">
    <subcellularLocation>
        <location evidence="6">Cytoplasm</location>
    </subcellularLocation>
</comment>
<dbReference type="Proteomes" id="UP000471298">
    <property type="component" value="Unassembled WGS sequence"/>
</dbReference>
<evidence type="ECO:0000256" key="2">
    <source>
        <dbReference type="ARBA" id="ARBA00022552"/>
    </source>
</evidence>
<protein>
    <recommendedName>
        <fullName evidence="6">Ribosomal RNA small subunit methyltransferase G</fullName>
        <ecNumber evidence="6">2.1.1.170</ecNumber>
    </recommendedName>
    <alternativeName>
        <fullName evidence="6">16S rRNA 7-methylguanosine methyltransferase</fullName>
        <shortName evidence="6">16S rRNA m7G methyltransferase</shortName>
    </alternativeName>
</protein>
<comment type="similarity">
    <text evidence="6">Belongs to the methyltransferase superfamily. RNA methyltransferase RsmG family.</text>
</comment>
<sequence length="243" mass="26496">MTINSQSPDARQSDISLTEASLTKASLTDAQSAARLQAAADELGITLSGQQIAQLLDYARLFMHWNKAYNLSAVRTLPMVVDRHLIDSLSVVSQVAAYCPKCIADIGTGGGLPGVVLAILFADTPVYLVESIGKKCRFLSHVRATLPLNNVEVIQQRVEAWQPEFACSVVVSRAFASLKQFTQLTRHLGDESSVWLAMKSADIADELNALQDSEFVIASDKPITVPFEPAKRRLISLTLRKTP</sequence>
<evidence type="ECO:0000313" key="8">
    <source>
        <dbReference type="Proteomes" id="UP000471298"/>
    </source>
</evidence>
<dbReference type="InParanoid" id="A0A6N7EXD3"/>
<comment type="catalytic activity">
    <reaction evidence="6">
        <text>guanosine(527) in 16S rRNA + S-adenosyl-L-methionine = N(7)-methylguanosine(527) in 16S rRNA + S-adenosyl-L-homocysteine</text>
        <dbReference type="Rhea" id="RHEA:42732"/>
        <dbReference type="Rhea" id="RHEA-COMP:10209"/>
        <dbReference type="Rhea" id="RHEA-COMP:10210"/>
        <dbReference type="ChEBI" id="CHEBI:57856"/>
        <dbReference type="ChEBI" id="CHEBI:59789"/>
        <dbReference type="ChEBI" id="CHEBI:74269"/>
        <dbReference type="ChEBI" id="CHEBI:74480"/>
        <dbReference type="EC" id="2.1.1.170"/>
    </reaction>
</comment>
<dbReference type="InterPro" id="IPR029063">
    <property type="entry name" value="SAM-dependent_MTases_sf"/>
</dbReference>
<dbReference type="PIRSF" id="PIRSF003078">
    <property type="entry name" value="GidB"/>
    <property type="match status" value="1"/>
</dbReference>